<dbReference type="AlphaFoldDB" id="A0A371YTM3"/>
<dbReference type="EMBL" id="PYIX02000004">
    <property type="protein sequence ID" value="RFC84813.1"/>
    <property type="molecule type" value="Genomic_DNA"/>
</dbReference>
<proteinExistence type="predicted"/>
<gene>
    <name evidence="1" type="ORF">ACFODO_04690</name>
    <name evidence="2" type="ORF">C9E89_004390</name>
</gene>
<organism evidence="2 3">
    <name type="scientific">Acinetobacter sichuanensis</name>
    <dbReference type="NCBI Taxonomy" id="2136183"/>
    <lineage>
        <taxon>Bacteria</taxon>
        <taxon>Pseudomonadati</taxon>
        <taxon>Pseudomonadota</taxon>
        <taxon>Gammaproteobacteria</taxon>
        <taxon>Moraxellales</taxon>
        <taxon>Moraxellaceae</taxon>
        <taxon>Acinetobacter</taxon>
    </lineage>
</organism>
<dbReference type="OrthoDB" id="9802881at2"/>
<reference evidence="1" key="1">
    <citation type="journal article" date="2014" name="Int. J. Syst. Evol. Microbiol.">
        <title>Complete genome of a new Firmicutes species belonging to the dominant human colonic microbiota ('Ruminococcus bicirculans') reveals two chromosomes and a selective capacity to utilize plant glucans.</title>
        <authorList>
            <consortium name="NISC Comparative Sequencing Program"/>
            <person name="Wegmann U."/>
            <person name="Louis P."/>
            <person name="Goesmann A."/>
            <person name="Henrissat B."/>
            <person name="Duncan S.H."/>
            <person name="Flint H.J."/>
        </authorList>
    </citation>
    <scope>NUCLEOTIDE SEQUENCE</scope>
    <source>
        <strain evidence="1">KCTC 62575</strain>
    </source>
</reference>
<reference evidence="2 3" key="2">
    <citation type="submission" date="2018-08" db="EMBL/GenBank/DDBJ databases">
        <title>The draft genome of Acinetobacter sichuanensis strain WCHAc060041.</title>
        <authorList>
            <person name="Qin J."/>
            <person name="Feng Y."/>
            <person name="Zong Z."/>
        </authorList>
    </citation>
    <scope>NUCLEOTIDE SEQUENCE [LARGE SCALE GENOMIC DNA]</scope>
    <source>
        <strain evidence="2 3">WCHAc060041</strain>
    </source>
</reference>
<dbReference type="Proteomes" id="UP000240957">
    <property type="component" value="Unassembled WGS sequence"/>
</dbReference>
<name>A0A371YTM3_9GAMM</name>
<dbReference type="GO" id="GO:0016757">
    <property type="term" value="F:glycosyltransferase activity"/>
    <property type="evidence" value="ECO:0007669"/>
    <property type="project" value="InterPro"/>
</dbReference>
<dbReference type="RefSeq" id="WP_107008074.1">
    <property type="nucleotide sequence ID" value="NZ_JBHRSF010000007.1"/>
</dbReference>
<dbReference type="Pfam" id="PF05704">
    <property type="entry name" value="Caps_synth"/>
    <property type="match status" value="1"/>
</dbReference>
<reference evidence="4" key="3">
    <citation type="journal article" date="2019" name="Int. J. Syst. Evol. Microbiol.">
        <title>The Global Catalogue of Microorganisms (GCM) 10K type strain sequencing project: providing services to taxonomists for standard genome sequencing and annotation.</title>
        <authorList>
            <consortium name="The Broad Institute Genomics Platform"/>
            <consortium name="The Broad Institute Genome Sequencing Center for Infectious Disease"/>
            <person name="Wu L."/>
            <person name="Ma J."/>
        </authorList>
    </citation>
    <scope>NUCLEOTIDE SEQUENCE [LARGE SCALE GENOMIC DNA]</scope>
    <source>
        <strain evidence="4">KCTC 62575</strain>
    </source>
</reference>
<dbReference type="Proteomes" id="UP001595455">
    <property type="component" value="Unassembled WGS sequence"/>
</dbReference>
<sequence length="346" mass="41410">MSQNKINNLANQSLDLNMINLFSQDEVQTVRLKRLKKQPWRTFYSIFVPKKKRKLQKKQANILQKQHVAKLWNIFLDQYFDGKLDHFQLKAKKQFTDQKIIWQYWGQGLAAAQQNDTVKLCFASVDRFKGDYHVIRLDEKSVQEYLDLPDFIWEKKKNAQFKPAFFADLIRLALLDLYGGIWIDATILLTAPIDPVILKQDFFMFQRVSSAENQDFWTAFNTDYFGWGEEHVVNVLNSFIVAKKENKGVHICFEIMMNFWKTQQDIPHYFIFQIMFNELLKRPSFEQSFLLIDDTFPHLLQIQLKEEYNENNFERILLKTNIHKINYMHGLNDSSYFEQLKKKYLK</sequence>
<dbReference type="SUPFAM" id="SSF53448">
    <property type="entry name" value="Nucleotide-diphospho-sugar transferases"/>
    <property type="match status" value="1"/>
</dbReference>
<keyword evidence="4" id="KW-1185">Reference proteome</keyword>
<evidence type="ECO:0000313" key="1">
    <source>
        <dbReference type="EMBL" id="MFC2994581.1"/>
    </source>
</evidence>
<reference evidence="1" key="4">
    <citation type="submission" date="2024-09" db="EMBL/GenBank/DDBJ databases">
        <authorList>
            <person name="Sun Q."/>
            <person name="Mori K."/>
        </authorList>
    </citation>
    <scope>NUCLEOTIDE SEQUENCE</scope>
    <source>
        <strain evidence="1">KCTC 62575</strain>
    </source>
</reference>
<accession>A0A371YTM3</accession>
<dbReference type="Gene3D" id="3.90.550.20">
    <property type="match status" value="1"/>
</dbReference>
<evidence type="ECO:0000313" key="3">
    <source>
        <dbReference type="Proteomes" id="UP000240957"/>
    </source>
</evidence>
<dbReference type="InterPro" id="IPR008441">
    <property type="entry name" value="AfumC-like_glycosyl_Trfase"/>
</dbReference>
<protein>
    <submittedName>
        <fullName evidence="2">Capsular biosynthesis protein</fullName>
    </submittedName>
    <submittedName>
        <fullName evidence="1">Capsular polysaccharide synthesis protein</fullName>
    </submittedName>
</protein>
<comment type="caution">
    <text evidence="2">The sequence shown here is derived from an EMBL/GenBank/DDBJ whole genome shotgun (WGS) entry which is preliminary data.</text>
</comment>
<evidence type="ECO:0000313" key="4">
    <source>
        <dbReference type="Proteomes" id="UP001595455"/>
    </source>
</evidence>
<evidence type="ECO:0000313" key="2">
    <source>
        <dbReference type="EMBL" id="RFC84813.1"/>
    </source>
</evidence>
<dbReference type="EMBL" id="JBHRSF010000007">
    <property type="protein sequence ID" value="MFC2994581.1"/>
    <property type="molecule type" value="Genomic_DNA"/>
</dbReference>
<dbReference type="InterPro" id="IPR029044">
    <property type="entry name" value="Nucleotide-diphossugar_trans"/>
</dbReference>